<dbReference type="Pfam" id="PF04909">
    <property type="entry name" value="Amidohydro_2"/>
    <property type="match status" value="1"/>
</dbReference>
<dbReference type="Gene3D" id="3.20.20.140">
    <property type="entry name" value="Metal-dependent hydrolases"/>
    <property type="match status" value="1"/>
</dbReference>
<accession>A0AAN6LU92</accession>
<comment type="similarity">
    <text evidence="2">Belongs to the ustYa family.</text>
</comment>
<evidence type="ECO:0000256" key="5">
    <source>
        <dbReference type="SAM" id="MobiDB-lite"/>
    </source>
</evidence>
<sequence length="1173" mass="133231">MTFLERFRRGPHGRYSSLSSDESQPDTPVKPLPESWRDKPKGITWKKVLSHVLISLLGIIIGMAWRDRPVLFNHGYIQPSGNTPQVWYENHTFVGSPTADTQKAWEELVPKGKGFVYHPKIASPPKAVAAYHQIHCLHGLRIAYYSRVNEIHKLQHKHELVNHYIETMGANLHLYHLDHCFEYLRQALICSADSNLEDLKVDETGKAIAPGWGTKRNATILERFQYSAAAQSGTSNLPFLDAGKMDAPPKPTIENLRHVVNNFPIIDNHAHNIIQPALIDTIPVESVTSEAQGRALRDAFKSLPHLRAARQLRQLYECPDEANWEELLAQRTEWLRSDSETLNQHCFQGVHALLIDDGLSTQDKVLPYHWHDRYTKAPSKRIVRIETVAERLMESMLTGVHIDELDDATFFTSTWVNLTEEFEREIQEAIQDPEVAGFKTVICYRTGLDIEPEYERAARDVGLPFERYVERCVRKRKFRIERKPLNDYLVLRTLEILSERIPYVDAMSKPLQLHTGLGDNDIDLLKSNPAYLQPVIENYTNVPFVLLHSAYPYTREAGYLTTVFKNVYLDVGEAFPMVSRDGQKAVLRQAMEITPGSKLLYSSDGHFLPETFWLANLQFREVWLDLLIEYVEKRDITPHQAIAMTKDILFNNANLLYNLRYETFFDDYATPLKALAYNIKPDVETQSQTTGIPIASMLDTRGQPPTVSPQSVFPGAPSADFEPPPFPPPPKEPQVYDVQIFETFMQQNPEVKFVYVQWLDYMATMRVRVVPIKEFDRMMRSGSRIGISKGNTGTLQNDSSTPVMNPIGQIYVEPDLRTLRRTHKRDPLASATVMSFWRDERGAPIRECPRANMELLINDLQYNHGIKFLCGFEIEVTFLRRSTNPQAGPYIPSTRTHAWGTLTPEQWLQMPFLAEIATSLSEIGIEVQQFHSEAGQGQYEFVLAPQPLLTAVDCLIQARQVIAQIAALHDMRATLHPKPFPGIGTAAHAHISLDPPDRDFQFFVGGVLNHLPAICAFTMPEEVSYGRVADDSWTGGTWVAWGTQNREVPLRRVSGGRWEIRCLDGFANMYFAVSAILAAGILGLRSSLVDSVQKDVPCNPSQLDEAGRVAYGIERKLPISFAEAAHALASDVELREALAEGFVSDYLVMKESEQDMLAEMSDAERRIWLIERY</sequence>
<dbReference type="GO" id="GO:0016787">
    <property type="term" value="F:hydrolase activity"/>
    <property type="evidence" value="ECO:0007669"/>
    <property type="project" value="InterPro"/>
</dbReference>
<comment type="caution">
    <text evidence="8">The sequence shown here is derived from an EMBL/GenBank/DDBJ whole genome shotgun (WGS) entry which is preliminary data.</text>
</comment>
<feature type="transmembrane region" description="Helical" evidence="6">
    <location>
        <begin position="48"/>
        <end position="65"/>
    </location>
</feature>
<dbReference type="Pfam" id="PF11807">
    <property type="entry name" value="UstYa"/>
    <property type="match status" value="1"/>
</dbReference>
<dbReference type="GO" id="GO:0043386">
    <property type="term" value="P:mycotoxin biosynthetic process"/>
    <property type="evidence" value="ECO:0007669"/>
    <property type="project" value="InterPro"/>
</dbReference>
<dbReference type="SUPFAM" id="SSF55931">
    <property type="entry name" value="Glutamine synthetase/guanido kinase"/>
    <property type="match status" value="1"/>
</dbReference>
<dbReference type="SUPFAM" id="SSF51556">
    <property type="entry name" value="Metallo-dependent hydrolases"/>
    <property type="match status" value="1"/>
</dbReference>
<protein>
    <recommendedName>
        <fullName evidence="1">Glutamine synthetase</fullName>
    </recommendedName>
</protein>
<dbReference type="PANTHER" id="PTHR43383">
    <property type="entry name" value="NODULIN 6"/>
    <property type="match status" value="1"/>
</dbReference>
<evidence type="ECO:0000256" key="2">
    <source>
        <dbReference type="ARBA" id="ARBA00035112"/>
    </source>
</evidence>
<organism evidence="8 9">
    <name type="scientific">Pseudopithomyces chartarum</name>
    <dbReference type="NCBI Taxonomy" id="1892770"/>
    <lineage>
        <taxon>Eukaryota</taxon>
        <taxon>Fungi</taxon>
        <taxon>Dikarya</taxon>
        <taxon>Ascomycota</taxon>
        <taxon>Pezizomycotina</taxon>
        <taxon>Dothideomycetes</taxon>
        <taxon>Pleosporomycetidae</taxon>
        <taxon>Pleosporales</taxon>
        <taxon>Massarineae</taxon>
        <taxon>Didymosphaeriaceae</taxon>
        <taxon>Pseudopithomyces</taxon>
    </lineage>
</organism>
<dbReference type="GO" id="GO:0006542">
    <property type="term" value="P:glutamine biosynthetic process"/>
    <property type="evidence" value="ECO:0007669"/>
    <property type="project" value="InterPro"/>
</dbReference>
<evidence type="ECO:0000313" key="8">
    <source>
        <dbReference type="EMBL" id="KAK3207572.1"/>
    </source>
</evidence>
<dbReference type="PROSITE" id="PS51987">
    <property type="entry name" value="GS_CATALYTIC"/>
    <property type="match status" value="1"/>
</dbReference>
<feature type="region of interest" description="Disordered" evidence="5">
    <location>
        <begin position="1"/>
        <end position="36"/>
    </location>
</feature>
<dbReference type="GO" id="GO:0004356">
    <property type="term" value="F:glutamine synthetase activity"/>
    <property type="evidence" value="ECO:0007669"/>
    <property type="project" value="InterPro"/>
</dbReference>
<evidence type="ECO:0000313" key="9">
    <source>
        <dbReference type="Proteomes" id="UP001280581"/>
    </source>
</evidence>
<gene>
    <name evidence="8" type="ORF">GRF29_103g1432343</name>
</gene>
<dbReference type="InterPro" id="IPR014746">
    <property type="entry name" value="Gln_synth/guanido_kin_cat_dom"/>
</dbReference>
<keyword evidence="6" id="KW-1133">Transmembrane helix</keyword>
<dbReference type="InterPro" id="IPR021765">
    <property type="entry name" value="UstYa-like"/>
</dbReference>
<dbReference type="Gene3D" id="3.10.20.70">
    <property type="entry name" value="Glutamine synthetase, N-terminal domain"/>
    <property type="match status" value="1"/>
</dbReference>
<feature type="compositionally biased region" description="Polar residues" evidence="5">
    <location>
        <begin position="16"/>
        <end position="26"/>
    </location>
</feature>
<dbReference type="InterPro" id="IPR006680">
    <property type="entry name" value="Amidohydro-rel"/>
</dbReference>
<proteinExistence type="inferred from homology"/>
<evidence type="ECO:0000256" key="1">
    <source>
        <dbReference type="ARBA" id="ARBA00021364"/>
    </source>
</evidence>
<dbReference type="SMART" id="SM01230">
    <property type="entry name" value="Gln-synt_C"/>
    <property type="match status" value="1"/>
</dbReference>
<dbReference type="Proteomes" id="UP001280581">
    <property type="component" value="Unassembled WGS sequence"/>
</dbReference>
<evidence type="ECO:0000256" key="3">
    <source>
        <dbReference type="PROSITE-ProRule" id="PRU01331"/>
    </source>
</evidence>
<feature type="domain" description="GS catalytic" evidence="7">
    <location>
        <begin position="849"/>
        <end position="1173"/>
    </location>
</feature>
<dbReference type="EMBL" id="WVTA01000009">
    <property type="protein sequence ID" value="KAK3207572.1"/>
    <property type="molecule type" value="Genomic_DNA"/>
</dbReference>
<dbReference type="InterPro" id="IPR008146">
    <property type="entry name" value="Gln_synth_cat_dom"/>
</dbReference>
<evidence type="ECO:0000256" key="4">
    <source>
        <dbReference type="RuleBase" id="RU000384"/>
    </source>
</evidence>
<evidence type="ECO:0000259" key="7">
    <source>
        <dbReference type="PROSITE" id="PS51987"/>
    </source>
</evidence>
<comment type="similarity">
    <text evidence="3 4">Belongs to the glutamine synthetase family.</text>
</comment>
<dbReference type="Pfam" id="PF00120">
    <property type="entry name" value="Gln-synt_C"/>
    <property type="match status" value="1"/>
</dbReference>
<reference evidence="8 9" key="1">
    <citation type="submission" date="2021-02" db="EMBL/GenBank/DDBJ databases">
        <title>Genome assembly of Pseudopithomyces chartarum.</title>
        <authorList>
            <person name="Jauregui R."/>
            <person name="Singh J."/>
            <person name="Voisey C."/>
        </authorList>
    </citation>
    <scope>NUCLEOTIDE SEQUENCE [LARGE SCALE GENOMIC DNA]</scope>
    <source>
        <strain evidence="8 9">AGR01</strain>
    </source>
</reference>
<dbReference type="Gene3D" id="3.30.590.10">
    <property type="entry name" value="Glutamine synthetase/guanido kinase, catalytic domain"/>
    <property type="match status" value="1"/>
</dbReference>
<keyword evidence="6" id="KW-0472">Membrane</keyword>
<keyword evidence="9" id="KW-1185">Reference proteome</keyword>
<keyword evidence="6" id="KW-0812">Transmembrane</keyword>
<dbReference type="AlphaFoldDB" id="A0AAN6LU92"/>
<evidence type="ECO:0000256" key="6">
    <source>
        <dbReference type="SAM" id="Phobius"/>
    </source>
</evidence>
<name>A0AAN6LU92_9PLEO</name>
<dbReference type="InterPro" id="IPR032466">
    <property type="entry name" value="Metal_Hydrolase"/>
</dbReference>
<dbReference type="InterPro" id="IPR036651">
    <property type="entry name" value="Gln_synt_N_sf"/>
</dbReference>
<dbReference type="PANTHER" id="PTHR43383:SF2">
    <property type="entry name" value="AMIDOHYDROLASE 2 FAMILY PROTEIN"/>
    <property type="match status" value="1"/>
</dbReference>